<feature type="compositionally biased region" description="Polar residues" evidence="1">
    <location>
        <begin position="541"/>
        <end position="558"/>
    </location>
</feature>
<name>A0A445B9L3_ARAHY</name>
<evidence type="ECO:0000313" key="3">
    <source>
        <dbReference type="EMBL" id="RYR35367.1"/>
    </source>
</evidence>
<dbReference type="Pfam" id="PF10536">
    <property type="entry name" value="PMD"/>
    <property type="match status" value="2"/>
</dbReference>
<sequence>MGDDPGRLYRLDGVAHITGVINDEPRRCISSVRRQQGMRLDESAFVERWRPETHTFHMPFGECTITLQDVAYQLGLPVDGDYETFGECPDGADEETVRRFARAYIMMLLGTQLFADKSGNRIHIRWLPYVARLEEMGQYSWGSAALAWLYRCMCRVANRHVVKLVGPLQLLQSWIFWRFPTFRPSRYDEISWPLASRWSGYNPGISNKGPRVQMARLKIDLLQPRDFIWMPYSALDVIQVIHPEVLEPRHTIPHRLPPLNIDFLMSKDGRGGDRWFPAHLSEWHLHWQERAEHILQFDIVPDPGPSHDFLTWWYQHGKRFLSPEMLLGDPRGIPISDEATQRGAGQLPDMNRVKDVPDRRRIERRARVRTRRSQREWNWVDRAMDDVDDAVRGGGRVRGRGGRRRVGASREGAHHPGGGAAGGGDVAGVDRAHQGGHDGEWHGSGLGDYFVGVPGDDQTLQESTPWVSPGSMFPNFLASDGIVAEFGGPHFLDDIRTIMQEDEAAARRIHTTGTQAPLDVDLNEPATVPPAHTFAMGGTPASTQTLGSHSVAGPSSSRPVHVPPMTPRHPVPDDSDDSIEDEEPLMRRGFRTRVPRRCGTGSHYLDDLWIVVHPIR</sequence>
<dbReference type="EMBL" id="SDMP01000010">
    <property type="protein sequence ID" value="RYR35367.1"/>
    <property type="molecule type" value="Genomic_DNA"/>
</dbReference>
<feature type="domain" description="Aminotransferase-like plant mobile" evidence="2">
    <location>
        <begin position="43"/>
        <end position="81"/>
    </location>
</feature>
<feature type="compositionally biased region" description="Basic and acidic residues" evidence="1">
    <location>
        <begin position="428"/>
        <end position="441"/>
    </location>
</feature>
<dbReference type="GO" id="GO:0010073">
    <property type="term" value="P:meristem maintenance"/>
    <property type="evidence" value="ECO:0007669"/>
    <property type="project" value="InterPro"/>
</dbReference>
<feature type="region of interest" description="Disordered" evidence="1">
    <location>
        <begin position="337"/>
        <end position="358"/>
    </location>
</feature>
<feature type="compositionally biased region" description="Gly residues" evidence="1">
    <location>
        <begin position="415"/>
        <end position="426"/>
    </location>
</feature>
<proteinExistence type="predicted"/>
<evidence type="ECO:0000256" key="1">
    <source>
        <dbReference type="SAM" id="MobiDB-lite"/>
    </source>
</evidence>
<dbReference type="PANTHER" id="PTHR46033">
    <property type="entry name" value="PROTEIN MAIN-LIKE 2"/>
    <property type="match status" value="1"/>
</dbReference>
<reference evidence="3 4" key="1">
    <citation type="submission" date="2019-01" db="EMBL/GenBank/DDBJ databases">
        <title>Sequencing of cultivated peanut Arachis hypogaea provides insights into genome evolution and oil improvement.</title>
        <authorList>
            <person name="Chen X."/>
        </authorList>
    </citation>
    <scope>NUCLEOTIDE SEQUENCE [LARGE SCALE GENOMIC DNA]</scope>
    <source>
        <strain evidence="4">cv. Fuhuasheng</strain>
        <tissue evidence="3">Leaves</tissue>
    </source>
</reference>
<feature type="region of interest" description="Disordered" evidence="1">
    <location>
        <begin position="541"/>
        <end position="582"/>
    </location>
</feature>
<dbReference type="PANTHER" id="PTHR46033:SF8">
    <property type="entry name" value="PROTEIN MAINTENANCE OF MERISTEMS-LIKE"/>
    <property type="match status" value="1"/>
</dbReference>
<dbReference type="AlphaFoldDB" id="A0A445B9L3"/>
<dbReference type="InterPro" id="IPR019557">
    <property type="entry name" value="AminoTfrase-like_pln_mobile"/>
</dbReference>
<gene>
    <name evidence="3" type="ORF">Ahy_A10g050533</name>
</gene>
<evidence type="ECO:0000313" key="4">
    <source>
        <dbReference type="Proteomes" id="UP000289738"/>
    </source>
</evidence>
<feature type="region of interest" description="Disordered" evidence="1">
    <location>
        <begin position="389"/>
        <end position="466"/>
    </location>
</feature>
<accession>A0A445B9L3</accession>
<protein>
    <recommendedName>
        <fullName evidence="2">Aminotransferase-like plant mobile domain-containing protein</fullName>
    </recommendedName>
</protein>
<comment type="caution">
    <text evidence="3">The sequence shown here is derived from an EMBL/GenBank/DDBJ whole genome shotgun (WGS) entry which is preliminary data.</text>
</comment>
<dbReference type="Proteomes" id="UP000289738">
    <property type="component" value="Chromosome A10"/>
</dbReference>
<dbReference type="STRING" id="3818.A0A445B9L3"/>
<keyword evidence="4" id="KW-1185">Reference proteome</keyword>
<feature type="domain" description="Aminotransferase-like plant mobile" evidence="2">
    <location>
        <begin position="100"/>
        <end position="237"/>
    </location>
</feature>
<feature type="compositionally biased region" description="Acidic residues" evidence="1">
    <location>
        <begin position="573"/>
        <end position="582"/>
    </location>
</feature>
<evidence type="ECO:0000259" key="2">
    <source>
        <dbReference type="Pfam" id="PF10536"/>
    </source>
</evidence>
<feature type="compositionally biased region" description="Basic residues" evidence="1">
    <location>
        <begin position="395"/>
        <end position="407"/>
    </location>
</feature>
<dbReference type="InterPro" id="IPR044824">
    <property type="entry name" value="MAIN-like"/>
</dbReference>
<organism evidence="3 4">
    <name type="scientific">Arachis hypogaea</name>
    <name type="common">Peanut</name>
    <dbReference type="NCBI Taxonomy" id="3818"/>
    <lineage>
        <taxon>Eukaryota</taxon>
        <taxon>Viridiplantae</taxon>
        <taxon>Streptophyta</taxon>
        <taxon>Embryophyta</taxon>
        <taxon>Tracheophyta</taxon>
        <taxon>Spermatophyta</taxon>
        <taxon>Magnoliopsida</taxon>
        <taxon>eudicotyledons</taxon>
        <taxon>Gunneridae</taxon>
        <taxon>Pentapetalae</taxon>
        <taxon>rosids</taxon>
        <taxon>fabids</taxon>
        <taxon>Fabales</taxon>
        <taxon>Fabaceae</taxon>
        <taxon>Papilionoideae</taxon>
        <taxon>50 kb inversion clade</taxon>
        <taxon>dalbergioids sensu lato</taxon>
        <taxon>Dalbergieae</taxon>
        <taxon>Pterocarpus clade</taxon>
        <taxon>Arachis</taxon>
    </lineage>
</organism>